<dbReference type="Proteomes" id="UP000005667">
    <property type="component" value="Plasmid AZO_p5"/>
</dbReference>
<organism evidence="3 4">
    <name type="scientific">Azospirillum lipoferum (strain 4B)</name>
    <dbReference type="NCBI Taxonomy" id="862719"/>
    <lineage>
        <taxon>Bacteria</taxon>
        <taxon>Pseudomonadati</taxon>
        <taxon>Pseudomonadota</taxon>
        <taxon>Alphaproteobacteria</taxon>
        <taxon>Rhodospirillales</taxon>
        <taxon>Azospirillaceae</taxon>
        <taxon>Azospirillum</taxon>
    </lineage>
</organism>
<keyword evidence="4" id="KW-1185">Reference proteome</keyword>
<dbReference type="OrthoDB" id="9770435at2"/>
<evidence type="ECO:0000313" key="4">
    <source>
        <dbReference type="Proteomes" id="UP000005667"/>
    </source>
</evidence>
<feature type="domain" description="FIST" evidence="1">
    <location>
        <begin position="23"/>
        <end position="217"/>
    </location>
</feature>
<dbReference type="EMBL" id="FQ311873">
    <property type="protein sequence ID" value="CBS91103.1"/>
    <property type="molecule type" value="Genomic_DNA"/>
</dbReference>
<dbReference type="AlphaFoldDB" id="G7ZHS5"/>
<name>G7ZHS5_AZOL4</name>
<evidence type="ECO:0000259" key="1">
    <source>
        <dbReference type="SMART" id="SM00897"/>
    </source>
</evidence>
<feature type="domain" description="FIST C-domain" evidence="2">
    <location>
        <begin position="218"/>
        <end position="369"/>
    </location>
</feature>
<reference evidence="4" key="1">
    <citation type="journal article" date="2011" name="PLoS Genet.">
        <title>Azospirillum genomes reveal transition of bacteria from aquatic to terrestrial environments.</title>
        <authorList>
            <person name="Wisniewski-Dye F."/>
            <person name="Borziak K."/>
            <person name="Khalsa-Moyers G."/>
            <person name="Alexandre G."/>
            <person name="Sukharnikov L.O."/>
            <person name="Wuichet K."/>
            <person name="Hurst G.B."/>
            <person name="McDonald W.H."/>
            <person name="Robertson J.S."/>
            <person name="Barbe V."/>
            <person name="Calteau A."/>
            <person name="Rouy Z."/>
            <person name="Mangenot S."/>
            <person name="Prigent-Combaret C."/>
            <person name="Normand P."/>
            <person name="Boyer M."/>
            <person name="Siguier P."/>
            <person name="Dessaux Y."/>
            <person name="Elmerich C."/>
            <person name="Condemine G."/>
            <person name="Krishnen G."/>
            <person name="Kennedy I."/>
            <person name="Paterson A.H."/>
            <person name="Gonzalez V."/>
            <person name="Mavingui P."/>
            <person name="Zhulin I.B."/>
        </authorList>
    </citation>
    <scope>NUCLEOTIDE SEQUENCE [LARGE SCALE GENOMIC DNA]</scope>
    <source>
        <strain evidence="4">4B</strain>
    </source>
</reference>
<accession>G7ZHS5</accession>
<geneLocation type="plasmid" evidence="3 4">
    <name>AZO_p5</name>
</geneLocation>
<proteinExistence type="predicted"/>
<dbReference type="SMART" id="SM01204">
    <property type="entry name" value="FIST_C"/>
    <property type="match status" value="1"/>
</dbReference>
<dbReference type="RefSeq" id="WP_014249934.1">
    <property type="nucleotide sequence ID" value="NC_016624.1"/>
</dbReference>
<dbReference type="KEGG" id="ali:AZOLI_p50098"/>
<dbReference type="PANTHER" id="PTHR40252">
    <property type="entry name" value="BLR0328 PROTEIN"/>
    <property type="match status" value="1"/>
</dbReference>
<dbReference type="HOGENOM" id="CLU_052774_2_0_5"/>
<sequence length="390" mass="39672">MRVWQTVFVPSAAEGSPQPVQQQADLVLVFGSIAHFDAPGFATRLAEAFPGAVLAGCSTAGEIVGDGVLDESCTVTAIRFDRGSVAAAEAGIAAIDDSQPAGEALGEALAARPGLSGVLLFARGVAVNGSALIDGLVSRLPAGVPVSGGLAGDGGAFLRTLVLSPSGVSDARAVAVGLYGDGPHLGLGSVGGWEPFGPARKVTQAVGNLLLQLDGEPALNVYKRYLGDYARDLPASGLLFPFELLNGNHDSVGLIRTILGIDEEAGGLILAGTVEEGFYLRLMHASTDGLVDGAEQAGALAAASTVSDAGKAGAGKAAEGDRLALLISCVGRKLVLGDRVEEEVQAVADRLGAGTLLTGFYSYGEIGPMRDLVDCRLHNQTMTVALLTER</sequence>
<evidence type="ECO:0008006" key="5">
    <source>
        <dbReference type="Google" id="ProtNLM"/>
    </source>
</evidence>
<dbReference type="InterPro" id="IPR013702">
    <property type="entry name" value="FIST_domain_N"/>
</dbReference>
<evidence type="ECO:0000313" key="3">
    <source>
        <dbReference type="EMBL" id="CBS91103.1"/>
    </source>
</evidence>
<evidence type="ECO:0000259" key="2">
    <source>
        <dbReference type="SMART" id="SM01204"/>
    </source>
</evidence>
<keyword evidence="3" id="KW-0614">Plasmid</keyword>
<dbReference type="Pfam" id="PF10442">
    <property type="entry name" value="FIST_C"/>
    <property type="match status" value="1"/>
</dbReference>
<dbReference type="SMART" id="SM00897">
    <property type="entry name" value="FIST"/>
    <property type="match status" value="1"/>
</dbReference>
<dbReference type="Pfam" id="PF08495">
    <property type="entry name" value="FIST"/>
    <property type="match status" value="1"/>
</dbReference>
<protein>
    <recommendedName>
        <fullName evidence="5">FIST C-terminal domain-containing protein</fullName>
    </recommendedName>
</protein>
<dbReference type="PANTHER" id="PTHR40252:SF2">
    <property type="entry name" value="BLR0328 PROTEIN"/>
    <property type="match status" value="1"/>
</dbReference>
<dbReference type="InterPro" id="IPR019494">
    <property type="entry name" value="FIST_C"/>
</dbReference>
<gene>
    <name evidence="3" type="ordered locus">AZOLI_p50098</name>
</gene>